<gene>
    <name evidence="1" type="ORF">ACD_71C00152G0004</name>
</gene>
<protein>
    <recommendedName>
        <fullName evidence="2">Zinc-binding domain-containing protein</fullName>
    </recommendedName>
</protein>
<accession>K1Z4B2</accession>
<proteinExistence type="predicted"/>
<reference evidence="1" key="1">
    <citation type="journal article" date="2012" name="Science">
        <title>Fermentation, hydrogen, and sulfur metabolism in multiple uncultivated bacterial phyla.</title>
        <authorList>
            <person name="Wrighton K.C."/>
            <person name="Thomas B.C."/>
            <person name="Sharon I."/>
            <person name="Miller C.S."/>
            <person name="Castelle C.J."/>
            <person name="VerBerkmoes N.C."/>
            <person name="Wilkins M.J."/>
            <person name="Hettich R.L."/>
            <person name="Lipton M.S."/>
            <person name="Williams K.H."/>
            <person name="Long P.E."/>
            <person name="Banfield J.F."/>
        </authorList>
    </citation>
    <scope>NUCLEOTIDE SEQUENCE [LARGE SCALE GENOMIC DNA]</scope>
</reference>
<dbReference type="AlphaFoldDB" id="K1Z4B2"/>
<evidence type="ECO:0008006" key="2">
    <source>
        <dbReference type="Google" id="ProtNLM"/>
    </source>
</evidence>
<evidence type="ECO:0000313" key="1">
    <source>
        <dbReference type="EMBL" id="EKD44397.1"/>
    </source>
</evidence>
<organism evidence="1">
    <name type="scientific">uncultured bacterium</name>
    <name type="common">gcode 4</name>
    <dbReference type="NCBI Taxonomy" id="1234023"/>
    <lineage>
        <taxon>Bacteria</taxon>
        <taxon>environmental samples</taxon>
    </lineage>
</organism>
<name>K1Z4B2_9BACT</name>
<comment type="caution">
    <text evidence="1">The sequence shown here is derived from an EMBL/GenBank/DDBJ whole genome shotgun (WGS) entry which is preliminary data.</text>
</comment>
<sequence>MEKIVETKKCTHCWVSFEITDKDLEFYEKVSPVFNGIKYTIPSPTLCPDCRQQRRLSFRNERKLYKWVCDLTGKNIISIYAPQEVLLGCSPDKPFKVYEQSEWWSDKWDAMDYGRDFDFKRGFFDQFERLMKEVPHQNISNPNSENCNFSQIAYSKNCYLTFVWGLSENVLYWHWVVNVKDSSDCVRCQNIDSSFDCLYCYDGFWLYSCFQCKWSSNCYFSWNLVGCKDCFLSGNLVNKQYVFKNIQLNKEQYESEMKKLNIHLNYFNFVTERNTLLKKSLFKLNQNFESENCSWDYIKNSWNCINSFEITDNHNCKNFYDNAWDCVDCMDCSYGKWGRNCLETLIATWDSDIFWIYNVLPSNHLYYCKDCHSSSHLFWCIGLRNKSYCILNKQYTKEEYEELVPKIIEHMMHPPRSSTTPQEGNYPEWGEFFPSSISPFGYNETVAQEYFPFTKEQALEGWFKWSDYENPFPKVEKIIPASKLPEDISKIPDDILNWAIKCEVTGKPFRIIKQELEFYRKHHLPIPRRHPDQRHSDRIKLRNPRKLFERKCDKCGVKMMTTYSPERPEKVYCEGCYNKEIL</sequence>
<dbReference type="EMBL" id="AMFJ01028883">
    <property type="protein sequence ID" value="EKD44397.1"/>
    <property type="molecule type" value="Genomic_DNA"/>
</dbReference>